<accession>A0A9P4NRC9</accession>
<evidence type="ECO:0000259" key="2">
    <source>
        <dbReference type="PROSITE" id="PS50090"/>
    </source>
</evidence>
<feature type="region of interest" description="Disordered" evidence="1">
    <location>
        <begin position="1"/>
        <end position="51"/>
    </location>
</feature>
<dbReference type="InterPro" id="IPR009057">
    <property type="entry name" value="Homeodomain-like_sf"/>
</dbReference>
<dbReference type="Proteomes" id="UP000800235">
    <property type="component" value="Unassembled WGS sequence"/>
</dbReference>
<dbReference type="InterPro" id="IPR001005">
    <property type="entry name" value="SANT/Myb"/>
</dbReference>
<feature type="domain" description="Myb-like" evidence="2">
    <location>
        <begin position="52"/>
        <end position="102"/>
    </location>
</feature>
<feature type="compositionally biased region" description="Low complexity" evidence="1">
    <location>
        <begin position="21"/>
        <end position="50"/>
    </location>
</feature>
<dbReference type="PANTHER" id="PTHR23246">
    <property type="entry name" value="NEW-GLUE PROTEIN"/>
    <property type="match status" value="1"/>
</dbReference>
<dbReference type="InterPro" id="IPR053095">
    <property type="entry name" value="Actin-binding/GATA_Znf"/>
</dbReference>
<reference evidence="3" key="1">
    <citation type="journal article" date="2020" name="Stud. Mycol.">
        <title>101 Dothideomycetes genomes: a test case for predicting lifestyles and emergence of pathogens.</title>
        <authorList>
            <person name="Haridas S."/>
            <person name="Albert R."/>
            <person name="Binder M."/>
            <person name="Bloem J."/>
            <person name="Labutti K."/>
            <person name="Salamov A."/>
            <person name="Andreopoulos B."/>
            <person name="Baker S."/>
            <person name="Barry K."/>
            <person name="Bills G."/>
            <person name="Bluhm B."/>
            <person name="Cannon C."/>
            <person name="Castanera R."/>
            <person name="Culley D."/>
            <person name="Daum C."/>
            <person name="Ezra D."/>
            <person name="Gonzalez J."/>
            <person name="Henrissat B."/>
            <person name="Kuo A."/>
            <person name="Liang C."/>
            <person name="Lipzen A."/>
            <person name="Lutzoni F."/>
            <person name="Magnuson J."/>
            <person name="Mondo S."/>
            <person name="Nolan M."/>
            <person name="Ohm R."/>
            <person name="Pangilinan J."/>
            <person name="Park H.-J."/>
            <person name="Ramirez L."/>
            <person name="Alfaro M."/>
            <person name="Sun H."/>
            <person name="Tritt A."/>
            <person name="Yoshinaga Y."/>
            <person name="Zwiers L.-H."/>
            <person name="Turgeon B."/>
            <person name="Goodwin S."/>
            <person name="Spatafora J."/>
            <person name="Crous P."/>
            <person name="Grigoriev I."/>
        </authorList>
    </citation>
    <scope>NUCLEOTIDE SEQUENCE</scope>
    <source>
        <strain evidence="3">CBS 130266</strain>
    </source>
</reference>
<protein>
    <recommendedName>
        <fullName evidence="2">Myb-like domain-containing protein</fullName>
    </recommendedName>
</protein>
<dbReference type="OrthoDB" id="4151352at2759"/>
<proteinExistence type="predicted"/>
<keyword evidence="4" id="KW-1185">Reference proteome</keyword>
<dbReference type="SUPFAM" id="SSF46689">
    <property type="entry name" value="Homeodomain-like"/>
    <property type="match status" value="1"/>
</dbReference>
<sequence length="288" mass="31751">MPKDYHRPPSTSYRHTPLTLPSDTHSTHPQTHSHTLPSLHPTTTTTTTTTANTTRVTSIWSTTDDETLMSARASGLNWQPIATKYFPSKTANACRKRHERLMERRNAEQWDGVKLEVLAKEYMGCRREMWGLLAERLSKRNGEGSGGGGSVEKWQVIEDKCFEKGLKNLQAAFKSSLRKERAERGMDPEEDSGIAFSDAEFETIDATAMGESSRMGGRMSGGSLMSGTSDSLGIDSSHRQHHMHQNQQSYGYDNAGSRGGSGDGVRGRNMSIQSMLSPSPPAEVLGMQ</sequence>
<evidence type="ECO:0000313" key="4">
    <source>
        <dbReference type="Proteomes" id="UP000800235"/>
    </source>
</evidence>
<feature type="region of interest" description="Disordered" evidence="1">
    <location>
        <begin position="211"/>
        <end position="288"/>
    </location>
</feature>
<feature type="compositionally biased region" description="Low complexity" evidence="1">
    <location>
        <begin position="211"/>
        <end position="233"/>
    </location>
</feature>
<dbReference type="AlphaFoldDB" id="A0A9P4NRC9"/>
<comment type="caution">
    <text evidence="3">The sequence shown here is derived from an EMBL/GenBank/DDBJ whole genome shotgun (WGS) entry which is preliminary data.</text>
</comment>
<dbReference type="PANTHER" id="PTHR23246:SF13">
    <property type="entry name" value="GH12359P"/>
    <property type="match status" value="1"/>
</dbReference>
<dbReference type="CDD" id="cd00167">
    <property type="entry name" value="SANT"/>
    <property type="match status" value="1"/>
</dbReference>
<organism evidence="3 4">
    <name type="scientific">Tothia fuscella</name>
    <dbReference type="NCBI Taxonomy" id="1048955"/>
    <lineage>
        <taxon>Eukaryota</taxon>
        <taxon>Fungi</taxon>
        <taxon>Dikarya</taxon>
        <taxon>Ascomycota</taxon>
        <taxon>Pezizomycotina</taxon>
        <taxon>Dothideomycetes</taxon>
        <taxon>Pleosporomycetidae</taxon>
        <taxon>Venturiales</taxon>
        <taxon>Cylindrosympodiaceae</taxon>
        <taxon>Tothia</taxon>
    </lineage>
</organism>
<dbReference type="PROSITE" id="PS50090">
    <property type="entry name" value="MYB_LIKE"/>
    <property type="match status" value="1"/>
</dbReference>
<gene>
    <name evidence="3" type="ORF">EJ08DRAFT_660974</name>
</gene>
<evidence type="ECO:0000313" key="3">
    <source>
        <dbReference type="EMBL" id="KAF2430242.1"/>
    </source>
</evidence>
<dbReference type="EMBL" id="MU007040">
    <property type="protein sequence ID" value="KAF2430242.1"/>
    <property type="molecule type" value="Genomic_DNA"/>
</dbReference>
<evidence type="ECO:0000256" key="1">
    <source>
        <dbReference type="SAM" id="MobiDB-lite"/>
    </source>
</evidence>
<name>A0A9P4NRC9_9PEZI</name>